<evidence type="ECO:0000256" key="2">
    <source>
        <dbReference type="ARBA" id="ARBA00023306"/>
    </source>
</evidence>
<feature type="region of interest" description="Disordered" evidence="3">
    <location>
        <begin position="1334"/>
        <end position="1470"/>
    </location>
</feature>
<feature type="compositionally biased region" description="Low complexity" evidence="3">
    <location>
        <begin position="881"/>
        <end position="891"/>
    </location>
</feature>
<feature type="compositionally biased region" description="Low complexity" evidence="3">
    <location>
        <begin position="852"/>
        <end position="868"/>
    </location>
</feature>
<feature type="region of interest" description="Disordered" evidence="3">
    <location>
        <begin position="819"/>
        <end position="1101"/>
    </location>
</feature>
<feature type="region of interest" description="Disordered" evidence="3">
    <location>
        <begin position="1200"/>
        <end position="1322"/>
    </location>
</feature>
<dbReference type="PANTHER" id="PTHR12634">
    <property type="entry name" value="SIT4 YEAST -ASSOCIATING PROTEIN-RELATED"/>
    <property type="match status" value="1"/>
</dbReference>
<feature type="compositionally biased region" description="Low complexity" evidence="3">
    <location>
        <begin position="791"/>
        <end position="807"/>
    </location>
</feature>
<reference evidence="4 5" key="1">
    <citation type="submission" date="2024-06" db="EMBL/GenBank/DDBJ databases">
        <authorList>
            <person name="Kraege A."/>
            <person name="Thomma B."/>
        </authorList>
    </citation>
    <scope>NUCLEOTIDE SEQUENCE [LARGE SCALE GENOMIC DNA]</scope>
</reference>
<feature type="compositionally biased region" description="Polar residues" evidence="3">
    <location>
        <begin position="1454"/>
        <end position="1470"/>
    </location>
</feature>
<feature type="compositionally biased region" description="Polar residues" evidence="3">
    <location>
        <begin position="673"/>
        <end position="692"/>
    </location>
</feature>
<comment type="caution">
    <text evidence="4">The sequence shown here is derived from an EMBL/GenBank/DDBJ whole genome shotgun (WGS) entry which is preliminary data.</text>
</comment>
<dbReference type="PANTHER" id="PTHR12634:SF8">
    <property type="entry name" value="FIERY MOUNTAIN, ISOFORM D"/>
    <property type="match status" value="1"/>
</dbReference>
<feature type="compositionally biased region" description="Polar residues" evidence="3">
    <location>
        <begin position="926"/>
        <end position="937"/>
    </location>
</feature>
<proteinExistence type="inferred from homology"/>
<name>A0ABP1FVB1_9CHLO</name>
<gene>
    <name evidence="4" type="primary">g6409</name>
    <name evidence="4" type="ORF">VP750_LOCUS5490</name>
</gene>
<feature type="compositionally biased region" description="Low complexity" evidence="3">
    <location>
        <begin position="714"/>
        <end position="741"/>
    </location>
</feature>
<comment type="similarity">
    <text evidence="1">Belongs to the SAPS family.</text>
</comment>
<sequence length="1470" mass="153746">MFWRVSTYSQQTPADAILDKGHVILEDLLEVEDLAKETKAVNGRLVACLKKPDNLRKLVLYVIGQPPTKPGEAARESDVRTRHSLAACEALCSLAEELPDLIGDNESLLRTLFTATETGMADDCALAGYFSKLLGILLSRSAEQILKYLKASLQEVLNAFLPHLDTAGMAESFVRLVGADEQITLNAQPEALAWIADTDILTRLLERLDEDAAAGKHGNCAEVLAAIARSRSSPLTSQLCEPERLEGLMKRAIVPPPDTPSVQALNIYIALLERRRLLASAQRQNSLGSPGPASSTVDADLEKVIRAIVPHVPMLATVLSTSSPSAVLETSYGVLRPPLGSVRLTIIELVAVLLRTGSEEAEGAIIESSAVQEVLQVFLRFPFNSILHHQVTSIVACMLETGSDAIVEHLFGDCDLLGWLLNAPAQFEPERRGGDERERAPLRAGYMGHLTEIANSLQAVAARRPAVARTLCSNAAWTDFAFGPLAERNQLEDVLSWQCGHPQVRSMQSTSASKEASEASGDLQLDVLSNLERHVDRLSAFSDEEDEAELHNLYMDANGDSDLWDLAITEAGEAVRNPSSTSPFASKALLTCFNSDEEDGGPWWPQPSTRRGQRGNSALVADTGSPTGGDERDRQLASSPPPSWEDRAELMPEEQPFGVSWMETDEGGERSGGQESPPAQNVISSPPASSSTPDLLADTPPQQQPPPDDDRLDLASSRPQRLLRGRSSPRSSPGGSSLGSPEPSPPPSGLLPRNVPAPSAAAPSSTAGAPAQQAERSVPGAGAGQGPPGEPAVATPANAAASTAEPALPRGCYATLAAHDRGPKEGSLGHELPSCFGASDPNMRRSSSPPRAAAQNTSSQGSSAGSSTPGMDRRSSREASPEAPARAASPAKEAEKGRGSGQPLSGLRDLLAPVGGLFKGAFGVPSNDSAAPESSPNAKPGGGQHDNGSSSPEDKPREGESQGMLGQPGSSPPQLADWDTEENMEELSEEPFVSSPELRDQPGDNPEVLAGTSAASVQQPGVAEGGTSDMTDEDQASVEERSQQARQDLMDVFSSQHTGSAQPAVHSSSFAASMQPQQGSGAQDAKAPAEGAPGPAAETPLAPYVPLMATDAVADAAAALLLDDVVPVQEENVVVVESISSNAGMPVAELVEGEEEEEDDSDRDSVSTYRTSSGESLGAMEAVAEAEHAAAQGTDALGMPLLAGDAEDSGPIGDALGGIKLNHNPFSAIKQPPADPTAERETDMAQLPSQPQAASGPATELTQDPDVDMLDTENQPDRSTVEGRIAAKLEPDTPATFGDSAGVALKDDEDTGELPWESTLPAMGQHFIVDEVMSDVIDEHAQRAEGGQPGQAGADTPDQPASQPSLLPSGRLRSLPGADASSKPGAPAKPSLSADASSAATHGIPNGWNPKTKDESEEDTLVGSFTKLGVSRSGPGEGNGARKPGRGQQHGRPWQSSFSAAGSKTPSNAP</sequence>
<evidence type="ECO:0000256" key="1">
    <source>
        <dbReference type="ARBA" id="ARBA00006180"/>
    </source>
</evidence>
<evidence type="ECO:0000313" key="5">
    <source>
        <dbReference type="Proteomes" id="UP001497392"/>
    </source>
</evidence>
<accession>A0ABP1FVB1</accession>
<dbReference type="InterPro" id="IPR007587">
    <property type="entry name" value="SAPS"/>
</dbReference>
<dbReference type="Proteomes" id="UP001497392">
    <property type="component" value="Unassembled WGS sequence"/>
</dbReference>
<protein>
    <submittedName>
        <fullName evidence="4">G6409 protein</fullName>
    </submittedName>
</protein>
<dbReference type="EMBL" id="CAXHTA020000009">
    <property type="protein sequence ID" value="CAL5223831.1"/>
    <property type="molecule type" value="Genomic_DNA"/>
</dbReference>
<organism evidence="4 5">
    <name type="scientific">Coccomyxa viridis</name>
    <dbReference type="NCBI Taxonomy" id="1274662"/>
    <lineage>
        <taxon>Eukaryota</taxon>
        <taxon>Viridiplantae</taxon>
        <taxon>Chlorophyta</taxon>
        <taxon>core chlorophytes</taxon>
        <taxon>Trebouxiophyceae</taxon>
        <taxon>Trebouxiophyceae incertae sedis</taxon>
        <taxon>Coccomyxaceae</taxon>
        <taxon>Coccomyxa</taxon>
    </lineage>
</organism>
<feature type="region of interest" description="Disordered" evidence="3">
    <location>
        <begin position="1146"/>
        <end position="1188"/>
    </location>
</feature>
<feature type="compositionally biased region" description="Basic and acidic residues" evidence="3">
    <location>
        <begin position="1275"/>
        <end position="1291"/>
    </location>
</feature>
<feature type="compositionally biased region" description="Basic and acidic residues" evidence="3">
    <location>
        <begin position="819"/>
        <end position="828"/>
    </location>
</feature>
<keyword evidence="5" id="KW-1185">Reference proteome</keyword>
<feature type="compositionally biased region" description="Polar residues" evidence="3">
    <location>
        <begin position="606"/>
        <end position="616"/>
    </location>
</feature>
<dbReference type="Pfam" id="PF04499">
    <property type="entry name" value="SAPS"/>
    <property type="match status" value="2"/>
</dbReference>
<keyword evidence="2" id="KW-0131">Cell cycle</keyword>
<feature type="compositionally biased region" description="Low complexity" evidence="3">
    <location>
        <begin position="1364"/>
        <end position="1377"/>
    </location>
</feature>
<feature type="compositionally biased region" description="Low complexity" evidence="3">
    <location>
        <begin position="750"/>
        <end position="774"/>
    </location>
</feature>
<evidence type="ECO:0000313" key="4">
    <source>
        <dbReference type="EMBL" id="CAL5223831.1"/>
    </source>
</evidence>
<feature type="region of interest" description="Disordered" evidence="3">
    <location>
        <begin position="596"/>
        <end position="807"/>
    </location>
</feature>
<feature type="compositionally biased region" description="Low complexity" evidence="3">
    <location>
        <begin position="1085"/>
        <end position="1101"/>
    </location>
</feature>
<feature type="compositionally biased region" description="Basic and acidic residues" evidence="3">
    <location>
        <begin position="871"/>
        <end position="880"/>
    </location>
</feature>
<evidence type="ECO:0000256" key="3">
    <source>
        <dbReference type="SAM" id="MobiDB-lite"/>
    </source>
</evidence>
<feature type="compositionally biased region" description="Acidic residues" evidence="3">
    <location>
        <begin position="978"/>
        <end position="989"/>
    </location>
</feature>
<feature type="compositionally biased region" description="Polar residues" evidence="3">
    <location>
        <begin position="1053"/>
        <end position="1081"/>
    </location>
</feature>
<feature type="compositionally biased region" description="Acidic residues" evidence="3">
    <location>
        <begin position="1151"/>
        <end position="1162"/>
    </location>
</feature>